<dbReference type="EMBL" id="JACHGB010000005">
    <property type="protein sequence ID" value="MBB5272676.1"/>
    <property type="molecule type" value="Genomic_DNA"/>
</dbReference>
<comment type="caution">
    <text evidence="1">The sequence shown here is derived from an EMBL/GenBank/DDBJ whole genome shotgun (WGS) entry which is preliminary data.</text>
</comment>
<dbReference type="Proteomes" id="UP000532440">
    <property type="component" value="Unassembled WGS sequence"/>
</dbReference>
<proteinExistence type="predicted"/>
<organism evidence="1 2">
    <name type="scientific">Quisquiliibacterium transsilvanicum</name>
    <dbReference type="NCBI Taxonomy" id="1549638"/>
    <lineage>
        <taxon>Bacteria</taxon>
        <taxon>Pseudomonadati</taxon>
        <taxon>Pseudomonadota</taxon>
        <taxon>Betaproteobacteria</taxon>
        <taxon>Burkholderiales</taxon>
        <taxon>Burkholderiaceae</taxon>
        <taxon>Quisquiliibacterium</taxon>
    </lineage>
</organism>
<name>A0A7W8HJM8_9BURK</name>
<keyword evidence="2" id="KW-1185">Reference proteome</keyword>
<gene>
    <name evidence="1" type="ORF">HNQ70_002699</name>
</gene>
<accession>A0A7W8HJM8</accession>
<sequence length="411" mass="45764">MEFETLRIDDAPVDEDLQDAGAVGPELAHLSGVYRRSPRALAWHRPSPDWRLFLLLPPLASRLSLIANPIFAQLTRAWGLNVRFVGVDRDGLAYDFRNLLSDRTLRLLVELLDAGLADDPAMLDTLFASLAGEMLTLLERRHCGWGRHLDVEHRLEPGLPATLFARDTRHPDFLSMLRSALRDDLIDAHFYGRALRSIDTRELDAERRIATLVQRCLDPDTTSRLLDTGAGLHLGCYNWLLLGGRHAPARAHVLRRLPWLATFLAESLVPADAALLSPGAEDWDDGTAGAGDAAAEVDAPPRPPQARTLDLRAIAARSASAHSLHWTGVLRRAIDAGQDRHVIEALAQRFAVGDNLIRRLWREAPAALGQPPTWHLRQVLRQLDALPERDWPRSDAHWRALLARAVPAEAH</sequence>
<evidence type="ECO:0000313" key="1">
    <source>
        <dbReference type="EMBL" id="MBB5272676.1"/>
    </source>
</evidence>
<dbReference type="AlphaFoldDB" id="A0A7W8HJM8"/>
<reference evidence="1 2" key="1">
    <citation type="submission" date="2020-08" db="EMBL/GenBank/DDBJ databases">
        <title>Genomic Encyclopedia of Type Strains, Phase IV (KMG-IV): sequencing the most valuable type-strain genomes for metagenomic binning, comparative biology and taxonomic classification.</title>
        <authorList>
            <person name="Goeker M."/>
        </authorList>
    </citation>
    <scope>NUCLEOTIDE SEQUENCE [LARGE SCALE GENOMIC DNA]</scope>
    <source>
        <strain evidence="1 2">DSM 29781</strain>
    </source>
</reference>
<dbReference type="RefSeq" id="WP_183968425.1">
    <property type="nucleotide sequence ID" value="NZ_BAABEW010000012.1"/>
</dbReference>
<protein>
    <submittedName>
        <fullName evidence="1">Uncharacterized protein</fullName>
    </submittedName>
</protein>
<evidence type="ECO:0000313" key="2">
    <source>
        <dbReference type="Proteomes" id="UP000532440"/>
    </source>
</evidence>